<keyword evidence="2" id="KW-0732">Signal</keyword>
<feature type="compositionally biased region" description="Polar residues" evidence="1">
    <location>
        <begin position="46"/>
        <end position="62"/>
    </location>
</feature>
<dbReference type="PANTHER" id="PTHR30290:SF83">
    <property type="entry name" value="ABC TRANSPORTER SUBSTRATE-BINDING PROTEIN"/>
    <property type="match status" value="1"/>
</dbReference>
<feature type="region of interest" description="Disordered" evidence="1">
    <location>
        <begin position="31"/>
        <end position="64"/>
    </location>
</feature>
<dbReference type="AlphaFoldDB" id="A0A1X6WZR7"/>
<gene>
    <name evidence="4" type="ORF">FM110_06600</name>
</gene>
<feature type="chain" id="PRO_5013230974" evidence="2">
    <location>
        <begin position="24"/>
        <end position="550"/>
    </location>
</feature>
<evidence type="ECO:0000256" key="2">
    <source>
        <dbReference type="SAM" id="SignalP"/>
    </source>
</evidence>
<dbReference type="InterPro" id="IPR006311">
    <property type="entry name" value="TAT_signal"/>
</dbReference>
<evidence type="ECO:0000313" key="5">
    <source>
        <dbReference type="Proteomes" id="UP000195981"/>
    </source>
</evidence>
<evidence type="ECO:0000313" key="4">
    <source>
        <dbReference type="EMBL" id="SLM91477.1"/>
    </source>
</evidence>
<reference evidence="4 5" key="1">
    <citation type="submission" date="2017-02" db="EMBL/GenBank/DDBJ databases">
        <authorList>
            <person name="Peterson S.W."/>
        </authorList>
    </citation>
    <scope>NUCLEOTIDE SEQUENCE [LARGE SCALE GENOMIC DNA]</scope>
    <source>
        <strain evidence="4 5">CIP104813</strain>
    </source>
</reference>
<dbReference type="Gene3D" id="3.40.190.10">
    <property type="entry name" value="Periplasmic binding protein-like II"/>
    <property type="match status" value="1"/>
</dbReference>
<dbReference type="OrthoDB" id="9046151at2"/>
<dbReference type="InterPro" id="IPR000914">
    <property type="entry name" value="SBP_5_dom"/>
</dbReference>
<accession>A0A1X6WZR7</accession>
<dbReference type="PIRSF" id="PIRSF002741">
    <property type="entry name" value="MppA"/>
    <property type="match status" value="1"/>
</dbReference>
<dbReference type="EMBL" id="FWFG01000059">
    <property type="protein sequence ID" value="SLM91477.1"/>
    <property type="molecule type" value="Genomic_DNA"/>
</dbReference>
<dbReference type="PANTHER" id="PTHR30290">
    <property type="entry name" value="PERIPLASMIC BINDING COMPONENT OF ABC TRANSPORTER"/>
    <property type="match status" value="1"/>
</dbReference>
<evidence type="ECO:0000256" key="1">
    <source>
        <dbReference type="SAM" id="MobiDB-lite"/>
    </source>
</evidence>
<dbReference type="GO" id="GO:0042597">
    <property type="term" value="C:periplasmic space"/>
    <property type="evidence" value="ECO:0007669"/>
    <property type="project" value="UniProtKB-ARBA"/>
</dbReference>
<protein>
    <submittedName>
        <fullName evidence="4">Oligopeptide ABC transporter, periplasmic oligopeptide-binding protein OppA (TC 3.A.1.5.1)</fullName>
    </submittedName>
</protein>
<proteinExistence type="predicted"/>
<dbReference type="PROSITE" id="PS51257">
    <property type="entry name" value="PROKAR_LIPOPROTEIN"/>
    <property type="match status" value="1"/>
</dbReference>
<feature type="signal peptide" evidence="2">
    <location>
        <begin position="1"/>
        <end position="23"/>
    </location>
</feature>
<name>A0A1X6WZR7_9MICO</name>
<dbReference type="GO" id="GO:0043190">
    <property type="term" value="C:ATP-binding cassette (ABC) transporter complex"/>
    <property type="evidence" value="ECO:0007669"/>
    <property type="project" value="InterPro"/>
</dbReference>
<dbReference type="GO" id="GO:1904680">
    <property type="term" value="F:peptide transmembrane transporter activity"/>
    <property type="evidence" value="ECO:0007669"/>
    <property type="project" value="TreeGrafter"/>
</dbReference>
<sequence>MAISRRSMILGTAAAGTSAVALAACGGGSDGGSDGGSGAAADAIRTNGSEPENPLVPTNTNETGGGKVIQSMFSGLVYYTAKGEVENEVAESIDSEDKQTWTIKIKSGQKFSDGSAVTAKSFVDAWNYGALTTNAQKAQSFFEPIEGFEDVAAETPTAETLSGLAVVDDTTFTVKLVSPQSDFPKRLGYSAYMPLPESALADMKAFGEKPVGNGPYKFETWTHDQEIVLTVNENYDGPRKAKNSGVTFVIYSDPETAYNDLQTDTVDIVDSQSMPTSVLSTFEEDLGDRAVNAPGAVFQSFTIAQNDPNFSGEAGKLRRQAISYAIDRKQICDSLFNGTRTPATDFVAPTIPGGGAKDIPGAEVLTFDAAKAKELWQQAEGMQPFSGEFTLSYNADGPHKDWVEAVCNSIKNNLGITATPQPFPAFGEFRKQITDRQMKGAFRSGWQADYPSVFNFLGPLYSTAAADGKGSNDGDYKNPEFDGLLAEGLSAADDAAALEKYKAAQAILMQDLPAIPLWYQNTLGGYSNNVSDVEFGWDTVPLCYEATKEA</sequence>
<dbReference type="GO" id="GO:0015833">
    <property type="term" value="P:peptide transport"/>
    <property type="evidence" value="ECO:0007669"/>
    <property type="project" value="TreeGrafter"/>
</dbReference>
<dbReference type="Proteomes" id="UP000195981">
    <property type="component" value="Unassembled WGS sequence"/>
</dbReference>
<dbReference type="SUPFAM" id="SSF53850">
    <property type="entry name" value="Periplasmic binding protein-like II"/>
    <property type="match status" value="1"/>
</dbReference>
<dbReference type="InterPro" id="IPR039424">
    <property type="entry name" value="SBP_5"/>
</dbReference>
<feature type="domain" description="Solute-binding protein family 5" evidence="3">
    <location>
        <begin position="84"/>
        <end position="465"/>
    </location>
</feature>
<evidence type="ECO:0000259" key="3">
    <source>
        <dbReference type="Pfam" id="PF00496"/>
    </source>
</evidence>
<keyword evidence="5" id="KW-1185">Reference proteome</keyword>
<dbReference type="InterPro" id="IPR030678">
    <property type="entry name" value="Peptide/Ni-bd"/>
</dbReference>
<organism evidence="4 5">
    <name type="scientific">Brachybacterium nesterenkovii</name>
    <dbReference type="NCBI Taxonomy" id="47847"/>
    <lineage>
        <taxon>Bacteria</taxon>
        <taxon>Bacillati</taxon>
        <taxon>Actinomycetota</taxon>
        <taxon>Actinomycetes</taxon>
        <taxon>Micrococcales</taxon>
        <taxon>Dermabacteraceae</taxon>
        <taxon>Brachybacterium</taxon>
    </lineage>
</organism>
<dbReference type="RefSeq" id="WP_087103805.1">
    <property type="nucleotide sequence ID" value="NZ_FWFG01000059.1"/>
</dbReference>
<dbReference type="Gene3D" id="3.90.76.10">
    <property type="entry name" value="Dipeptide-binding Protein, Domain 1"/>
    <property type="match status" value="1"/>
</dbReference>
<dbReference type="Gene3D" id="3.10.105.10">
    <property type="entry name" value="Dipeptide-binding Protein, Domain 3"/>
    <property type="match status" value="1"/>
</dbReference>
<dbReference type="Pfam" id="PF00496">
    <property type="entry name" value="SBP_bac_5"/>
    <property type="match status" value="1"/>
</dbReference>
<dbReference type="PROSITE" id="PS51318">
    <property type="entry name" value="TAT"/>
    <property type="match status" value="1"/>
</dbReference>
<dbReference type="CDD" id="cd00995">
    <property type="entry name" value="PBP2_NikA_DppA_OppA_like"/>
    <property type="match status" value="1"/>
</dbReference>